<protein>
    <submittedName>
        <fullName evidence="1">Uncharacterized protein</fullName>
    </submittedName>
</protein>
<name>A0A1R1SA89_9ACTN</name>
<gene>
    <name evidence="1" type="ORF">SPAR_32656</name>
</gene>
<comment type="caution">
    <text evidence="1">The sequence shown here is derived from an EMBL/GenBank/DDBJ whole genome shotgun (WGS) entry which is preliminary data.</text>
</comment>
<dbReference type="AlphaFoldDB" id="A0A1R1SA89"/>
<sequence length="67" mass="7356">MFKSVTERVTRAVEVLLPKATADAGCPPDPYTECKYINGVCFCRNCSTTGACKVVCGTWYSMSNNYC</sequence>
<dbReference type="Proteomes" id="UP000186168">
    <property type="component" value="Unassembled WGS sequence"/>
</dbReference>
<accession>A0A1R1SA89</accession>
<reference evidence="1 2" key="1">
    <citation type="submission" date="2013-05" db="EMBL/GenBank/DDBJ databases">
        <title>Genome sequence of Streptomyces sparsogenes DSM 40356.</title>
        <authorList>
            <person name="Coyne S."/>
            <person name="Seebeck F.P."/>
        </authorList>
    </citation>
    <scope>NUCLEOTIDE SEQUENCE [LARGE SCALE GENOMIC DNA]</scope>
    <source>
        <strain evidence="1 2">DSM 40356</strain>
    </source>
</reference>
<organism evidence="1 2">
    <name type="scientific">Streptomyces sparsogenes DSM 40356</name>
    <dbReference type="NCBI Taxonomy" id="1331668"/>
    <lineage>
        <taxon>Bacteria</taxon>
        <taxon>Bacillati</taxon>
        <taxon>Actinomycetota</taxon>
        <taxon>Actinomycetes</taxon>
        <taxon>Kitasatosporales</taxon>
        <taxon>Streptomycetaceae</taxon>
        <taxon>Streptomyces</taxon>
    </lineage>
</organism>
<keyword evidence="2" id="KW-1185">Reference proteome</keyword>
<dbReference type="RefSeq" id="WP_076971765.1">
    <property type="nucleotide sequence ID" value="NZ_ASQP01000410.1"/>
</dbReference>
<evidence type="ECO:0000313" key="2">
    <source>
        <dbReference type="Proteomes" id="UP000186168"/>
    </source>
</evidence>
<proteinExistence type="predicted"/>
<evidence type="ECO:0000313" key="1">
    <source>
        <dbReference type="EMBL" id="OMI35245.1"/>
    </source>
</evidence>
<dbReference type="EMBL" id="ASQP01000410">
    <property type="protein sequence ID" value="OMI35245.1"/>
    <property type="molecule type" value="Genomic_DNA"/>
</dbReference>